<organism evidence="2 3">
    <name type="scientific">Mediterraneibacter gnavus</name>
    <name type="common">Ruminococcus gnavus</name>
    <dbReference type="NCBI Taxonomy" id="33038"/>
    <lineage>
        <taxon>Bacteria</taxon>
        <taxon>Bacillati</taxon>
        <taxon>Bacillota</taxon>
        <taxon>Clostridia</taxon>
        <taxon>Lachnospirales</taxon>
        <taxon>Lachnospiraceae</taxon>
        <taxon>Mediterraneibacter</taxon>
    </lineage>
</organism>
<gene>
    <name evidence="2" type="ORF">G4981_10260</name>
</gene>
<dbReference type="InterPro" id="IPR007345">
    <property type="entry name" value="Polysacch_pyruvyl_Trfase"/>
</dbReference>
<evidence type="ECO:0000313" key="3">
    <source>
        <dbReference type="Proteomes" id="UP001296581"/>
    </source>
</evidence>
<dbReference type="Pfam" id="PF04230">
    <property type="entry name" value="PS_pyruv_trans"/>
    <property type="match status" value="1"/>
</dbReference>
<dbReference type="Proteomes" id="UP001296581">
    <property type="component" value="Unassembled WGS sequence"/>
</dbReference>
<feature type="domain" description="Polysaccharide pyruvyl transferase" evidence="1">
    <location>
        <begin position="14"/>
        <end position="297"/>
    </location>
</feature>
<dbReference type="RefSeq" id="WP_173903619.1">
    <property type="nucleotide sequence ID" value="NZ_JAAIRY010000016.1"/>
</dbReference>
<dbReference type="GO" id="GO:0016740">
    <property type="term" value="F:transferase activity"/>
    <property type="evidence" value="ECO:0007669"/>
    <property type="project" value="UniProtKB-KW"/>
</dbReference>
<name>A0AB36DI94_MEDGN</name>
<evidence type="ECO:0000313" key="2">
    <source>
        <dbReference type="EMBL" id="NSI65651.1"/>
    </source>
</evidence>
<sequence>MKKVAILTFHRALNYGAKYQAYALLTAVNKYSDGYVLDYRCEQIEQFFYKTSGLKSRIKKMVKWMLFPTYMGDLKKRENRFREFDRFYKLSRKYTARNIEQADSEYDLFFTGSDQVWNPILSGNDVNYFLPFCEKEKRNSYAASLGKARLDDFNKETIKQLLMDFKNITVREKSMVNEIKRVVPQVNPVPVCDPVFLLEANEWKNNLNLEEQTKKQKYIFIYIVAPETNAVKKAKKIAEKNGWGIKYIDKGRKKQKEIEAVNDAGPIEFLNLMLNAELVITTSFHALALSLIFHKPVQYELSKERVNANSRLIDLATSVNMMKYEITEINDDIYDDYNWKEIDSKIGDMRSASIELLNKMIDD</sequence>
<keyword evidence="2" id="KW-0808">Transferase</keyword>
<reference evidence="2" key="2">
    <citation type="submission" date="2020-02" db="EMBL/GenBank/DDBJ databases">
        <authorList>
            <person name="Littmann E."/>
            <person name="Sorbara M."/>
        </authorList>
    </citation>
    <scope>NUCLEOTIDE SEQUENCE</scope>
    <source>
        <strain evidence="2">MSK.11.9</strain>
    </source>
</reference>
<accession>A0AB36DI94</accession>
<evidence type="ECO:0000259" key="1">
    <source>
        <dbReference type="Pfam" id="PF04230"/>
    </source>
</evidence>
<protein>
    <submittedName>
        <fullName evidence="2">Polysaccharide pyruvyl transferase family protein</fullName>
    </submittedName>
</protein>
<dbReference type="AlphaFoldDB" id="A0AB36DI94"/>
<dbReference type="EMBL" id="JAAIRY010000016">
    <property type="protein sequence ID" value="NSI65651.1"/>
    <property type="molecule type" value="Genomic_DNA"/>
</dbReference>
<reference evidence="2" key="1">
    <citation type="journal article" date="2020" name="Cell Host Microbe">
        <title>Functional and Genomic Variation between Human-Derived Isolates of Lachnospiraceae Reveals Inter- and Intra-Species Diversity.</title>
        <authorList>
            <person name="Sorbara M.T."/>
            <person name="Littmann E.R."/>
            <person name="Fontana E."/>
            <person name="Moody T.U."/>
            <person name="Kohout C.E."/>
            <person name="Gjonbalaj M."/>
            <person name="Eaton V."/>
            <person name="Seok R."/>
            <person name="Leiner I.M."/>
            <person name="Pamer E.G."/>
        </authorList>
    </citation>
    <scope>NUCLEOTIDE SEQUENCE</scope>
    <source>
        <strain evidence="2">MSK.11.9</strain>
    </source>
</reference>
<comment type="caution">
    <text evidence="2">The sequence shown here is derived from an EMBL/GenBank/DDBJ whole genome shotgun (WGS) entry which is preliminary data.</text>
</comment>
<proteinExistence type="predicted"/>